<evidence type="ECO:0000259" key="2">
    <source>
        <dbReference type="Pfam" id="PF12158"/>
    </source>
</evidence>
<keyword evidence="1" id="KW-0812">Transmembrane</keyword>
<accession>A0A3B0XWC8</accession>
<feature type="transmembrane region" description="Helical" evidence="1">
    <location>
        <begin position="12"/>
        <end position="28"/>
    </location>
</feature>
<dbReference type="AlphaFoldDB" id="A0A3B0XWC8"/>
<dbReference type="EMBL" id="UOFI01000140">
    <property type="protein sequence ID" value="VAW69030.1"/>
    <property type="molecule type" value="Genomic_DNA"/>
</dbReference>
<evidence type="ECO:0000256" key="1">
    <source>
        <dbReference type="SAM" id="Phobius"/>
    </source>
</evidence>
<feature type="domain" description="DUF3592" evidence="2">
    <location>
        <begin position="55"/>
        <end position="102"/>
    </location>
</feature>
<evidence type="ECO:0000313" key="3">
    <source>
        <dbReference type="EMBL" id="VAW69030.1"/>
    </source>
</evidence>
<gene>
    <name evidence="3" type="ORF">MNBD_GAMMA09-1985</name>
</gene>
<name>A0A3B0XWC8_9ZZZZ</name>
<dbReference type="InterPro" id="IPR021994">
    <property type="entry name" value="DUF3592"/>
</dbReference>
<feature type="transmembrane region" description="Helical" evidence="1">
    <location>
        <begin position="114"/>
        <end position="136"/>
    </location>
</feature>
<sequence length="145" mass="16682">MTTHETLRRAFRLLIIASILTTGGAVLYENEYVNSGIRTSGEIMAFKRKAYSSAQGDAIEMEIRYTVNKEQKIFYSSRNVIEQIMATYKPGDTVPVVYNPDRYPEAKIGNLQHLYQITLIFIILWLVFCIGLIIAWRRNLAENDN</sequence>
<organism evidence="3">
    <name type="scientific">hydrothermal vent metagenome</name>
    <dbReference type="NCBI Taxonomy" id="652676"/>
    <lineage>
        <taxon>unclassified sequences</taxon>
        <taxon>metagenomes</taxon>
        <taxon>ecological metagenomes</taxon>
    </lineage>
</organism>
<keyword evidence="1" id="KW-1133">Transmembrane helix</keyword>
<reference evidence="3" key="1">
    <citation type="submission" date="2018-06" db="EMBL/GenBank/DDBJ databases">
        <authorList>
            <person name="Zhirakovskaya E."/>
        </authorList>
    </citation>
    <scope>NUCLEOTIDE SEQUENCE</scope>
</reference>
<protein>
    <recommendedName>
        <fullName evidence="2">DUF3592 domain-containing protein</fullName>
    </recommendedName>
</protein>
<dbReference type="Pfam" id="PF12158">
    <property type="entry name" value="DUF3592"/>
    <property type="match status" value="1"/>
</dbReference>
<keyword evidence="1" id="KW-0472">Membrane</keyword>
<proteinExistence type="predicted"/>